<dbReference type="InterPro" id="IPR014940">
    <property type="entry name" value="BAAT_C"/>
</dbReference>
<reference evidence="5" key="1">
    <citation type="journal article" date="2019" name="Int. J. Syst. Evol. Microbiol.">
        <title>The Global Catalogue of Microorganisms (GCM) 10K type strain sequencing project: providing services to taxonomists for standard genome sequencing and annotation.</title>
        <authorList>
            <consortium name="The Broad Institute Genomics Platform"/>
            <consortium name="The Broad Institute Genome Sequencing Center for Infectious Disease"/>
            <person name="Wu L."/>
            <person name="Ma J."/>
        </authorList>
    </citation>
    <scope>NUCLEOTIDE SEQUENCE [LARGE SCALE GENOMIC DNA]</scope>
    <source>
        <strain evidence="5">CCM 9147</strain>
    </source>
</reference>
<keyword evidence="5" id="KW-1185">Reference proteome</keyword>
<dbReference type="Proteomes" id="UP001597340">
    <property type="component" value="Unassembled WGS sequence"/>
</dbReference>
<dbReference type="InterPro" id="IPR016662">
    <property type="entry name" value="Acyl-CoA_thioEstase_long-chain"/>
</dbReference>
<evidence type="ECO:0000313" key="4">
    <source>
        <dbReference type="EMBL" id="MFD1462231.1"/>
    </source>
</evidence>
<dbReference type="PANTHER" id="PTHR10824">
    <property type="entry name" value="ACYL-COENZYME A THIOESTERASE-RELATED"/>
    <property type="match status" value="1"/>
</dbReference>
<dbReference type="GO" id="GO:0016787">
    <property type="term" value="F:hydrolase activity"/>
    <property type="evidence" value="ECO:0007669"/>
    <property type="project" value="UniProtKB-KW"/>
</dbReference>
<proteinExistence type="inferred from homology"/>
<keyword evidence="4" id="KW-0378">Hydrolase</keyword>
<dbReference type="Gene3D" id="2.60.40.2240">
    <property type="entry name" value="Acyl-CoA thioester hydrolase/BAAT N-terminal domain"/>
    <property type="match status" value="1"/>
</dbReference>
<dbReference type="Gene3D" id="3.40.50.1820">
    <property type="entry name" value="alpha/beta hydrolase"/>
    <property type="match status" value="1"/>
</dbReference>
<dbReference type="EMBL" id="JBHTNZ010000014">
    <property type="protein sequence ID" value="MFD1462231.1"/>
    <property type="molecule type" value="Genomic_DNA"/>
</dbReference>
<protein>
    <submittedName>
        <fullName evidence="4">Acyl-CoA thioester hydrolase/BAAT C-terminal domain-containing protein</fullName>
    </submittedName>
</protein>
<gene>
    <name evidence="4" type="ORF">ACFQ5D_12635</name>
</gene>
<dbReference type="SUPFAM" id="SSF53474">
    <property type="entry name" value="alpha/beta-Hydrolases"/>
    <property type="match status" value="1"/>
</dbReference>
<evidence type="ECO:0000256" key="1">
    <source>
        <dbReference type="ARBA" id="ARBA00006538"/>
    </source>
</evidence>
<dbReference type="Pfam" id="PF08840">
    <property type="entry name" value="BAAT_C"/>
    <property type="match status" value="1"/>
</dbReference>
<accession>A0ABW4DG04</accession>
<evidence type="ECO:0000259" key="2">
    <source>
        <dbReference type="Pfam" id="PF04775"/>
    </source>
</evidence>
<name>A0ABW4DG04_9BACL</name>
<dbReference type="Pfam" id="PF04775">
    <property type="entry name" value="Bile_Hydr_Trans"/>
    <property type="match status" value="1"/>
</dbReference>
<evidence type="ECO:0000313" key="5">
    <source>
        <dbReference type="Proteomes" id="UP001597340"/>
    </source>
</evidence>
<comment type="caution">
    <text evidence="4">The sequence shown here is derived from an EMBL/GenBank/DDBJ whole genome shotgun (WGS) entry which is preliminary data.</text>
</comment>
<dbReference type="PANTHER" id="PTHR10824:SF4">
    <property type="entry name" value="ACYL-COENZYME A THIOESTERASE 1-LIKE"/>
    <property type="match status" value="1"/>
</dbReference>
<dbReference type="InterPro" id="IPR042490">
    <property type="entry name" value="Thio_Ohase/BAAT_N"/>
</dbReference>
<dbReference type="InterPro" id="IPR006862">
    <property type="entry name" value="Thio_Ohase/aa_AcTrfase"/>
</dbReference>
<dbReference type="InterPro" id="IPR029058">
    <property type="entry name" value="AB_hydrolase_fold"/>
</dbReference>
<feature type="domain" description="BAAT/Acyl-CoA thioester hydrolase C-terminal" evidence="3">
    <location>
        <begin position="198"/>
        <end position="423"/>
    </location>
</feature>
<dbReference type="PIRSF" id="PIRSF016521">
    <property type="entry name" value="Acyl-CoA_hydro"/>
    <property type="match status" value="1"/>
</dbReference>
<dbReference type="RefSeq" id="WP_229525716.1">
    <property type="nucleotide sequence ID" value="NZ_JAFFQR010000105.1"/>
</dbReference>
<evidence type="ECO:0000259" key="3">
    <source>
        <dbReference type="Pfam" id="PF08840"/>
    </source>
</evidence>
<sequence length="424" mass="47887">MKLHIKPIVALVDEKIDITVTELEPRAKLKIIASMHFPWAVSEKYESFAWFTADSNGHVDLSKQKPDSGTYDYIDPMGLIASLRKIHSEGGNIAHNISIDENIFIDIVCESEQERECVRIERMFKLPELKRQLITDEFKGELFYTANAKHQTIIMLGGSDGQLSALSLMAGPLASRGFNVLTVGYFNEEGLPKKLEEIPLEYFEKVFDWVKNNPLTQGSKIYVHGTSKGGELALLLASRYNVISKVAVSAPHAYCFQALDGLMAGRNVSSWSNGGKSLPFIPVDNNIFYEHQRNCAEKNISFGLATTYNESVERARNREDARIRIENAHANLLLIAGHQDNVWNTYDACIEIMSILKKTNYKYRYELLDYKDLGHSLPIPYIIPLSETLNIKMGLGMFTCGGTLKGNSYGQFDSWQKTIEFFMN</sequence>
<feature type="domain" description="Acyl-CoA thioester hydrolase/bile acid-CoA amino acid N-acetyltransferase" evidence="2">
    <location>
        <begin position="13"/>
        <end position="135"/>
    </location>
</feature>
<organism evidence="4 5">
    <name type="scientific">Paenibacillus farraposensis</name>
    <dbReference type="NCBI Taxonomy" id="2807095"/>
    <lineage>
        <taxon>Bacteria</taxon>
        <taxon>Bacillati</taxon>
        <taxon>Bacillota</taxon>
        <taxon>Bacilli</taxon>
        <taxon>Bacillales</taxon>
        <taxon>Paenibacillaceae</taxon>
        <taxon>Paenibacillus</taxon>
    </lineage>
</organism>
<comment type="similarity">
    <text evidence="1">Belongs to the C/M/P thioester hydrolase family.</text>
</comment>